<protein>
    <recommendedName>
        <fullName evidence="2">histidine kinase</fullName>
        <ecNumber evidence="2">2.7.13.3</ecNumber>
    </recommendedName>
</protein>
<dbReference type="InterPro" id="IPR036097">
    <property type="entry name" value="HisK_dim/P_sf"/>
</dbReference>
<feature type="domain" description="Signal transduction histidine kinase dimerisation/phosphoacceptor" evidence="3">
    <location>
        <begin position="9"/>
        <end position="60"/>
    </location>
</feature>
<evidence type="ECO:0000256" key="2">
    <source>
        <dbReference type="ARBA" id="ARBA00012438"/>
    </source>
</evidence>
<dbReference type="OrthoDB" id="5704732at2"/>
<evidence type="ECO:0000256" key="1">
    <source>
        <dbReference type="ARBA" id="ARBA00000085"/>
    </source>
</evidence>
<dbReference type="RefSeq" id="WP_014110489.1">
    <property type="nucleotide sequence ID" value="NC_016041.1"/>
</dbReference>
<sequence>MSDLNQQIHDIRKPLNIISMQAELIKMLTESSENSAKLEASANKIIQNSKHCSELLQHLFESISAEQQGDKATLNEKHKGE</sequence>
<dbReference type="KEGG" id="gni:GNIT_3524"/>
<evidence type="ECO:0000313" key="5">
    <source>
        <dbReference type="Proteomes" id="UP000009282"/>
    </source>
</evidence>
<evidence type="ECO:0000313" key="4">
    <source>
        <dbReference type="EMBL" id="AEP31618.1"/>
    </source>
</evidence>
<dbReference type="Pfam" id="PF00512">
    <property type="entry name" value="HisKA"/>
    <property type="match status" value="1"/>
</dbReference>
<dbReference type="HOGENOM" id="CLU_195200_0_0_6"/>
<dbReference type="EMBL" id="CP003060">
    <property type="protein sequence ID" value="AEP31618.1"/>
    <property type="molecule type" value="Genomic_DNA"/>
</dbReference>
<evidence type="ECO:0000259" key="3">
    <source>
        <dbReference type="Pfam" id="PF00512"/>
    </source>
</evidence>
<dbReference type="Gene3D" id="1.10.287.130">
    <property type="match status" value="1"/>
</dbReference>
<accession>G4QNR0</accession>
<keyword evidence="5" id="KW-1185">Reference proteome</keyword>
<gene>
    <name evidence="4" type="ordered locus">GNIT_3524</name>
</gene>
<reference evidence="4 5" key="1">
    <citation type="journal article" date="2011" name="J. Bacteriol.">
        <title>Complete genome sequence of seawater bacterium Glaciecola nitratireducens FR1064T.</title>
        <authorList>
            <person name="Bian F."/>
            <person name="Qin Q.L."/>
            <person name="Xie B.B."/>
            <person name="Shu Y.L."/>
            <person name="Zhang X.Y."/>
            <person name="Yu Y."/>
            <person name="Chen B."/>
            <person name="Chen X.L."/>
            <person name="Zhou B.C."/>
            <person name="Zhang Y.Z."/>
        </authorList>
    </citation>
    <scope>NUCLEOTIDE SEQUENCE [LARGE SCALE GENOMIC DNA]</scope>
    <source>
        <strain evidence="5">JCM 12485 / KCTC 12276 / FR1064</strain>
    </source>
</reference>
<dbReference type="STRING" id="1085623.GNIT_3524"/>
<dbReference type="SUPFAM" id="SSF47384">
    <property type="entry name" value="Homodimeric domain of signal transducing histidine kinase"/>
    <property type="match status" value="1"/>
</dbReference>
<dbReference type="Proteomes" id="UP000009282">
    <property type="component" value="Chromosome"/>
</dbReference>
<name>G4QNR0_GLANF</name>
<dbReference type="InterPro" id="IPR003661">
    <property type="entry name" value="HisK_dim/P_dom"/>
</dbReference>
<organism evidence="4 5">
    <name type="scientific">Glaciecola nitratireducens (strain JCM 12485 / KCTC 12276 / FR1064)</name>
    <dbReference type="NCBI Taxonomy" id="1085623"/>
    <lineage>
        <taxon>Bacteria</taxon>
        <taxon>Pseudomonadati</taxon>
        <taxon>Pseudomonadota</taxon>
        <taxon>Gammaproteobacteria</taxon>
        <taxon>Alteromonadales</taxon>
        <taxon>Alteromonadaceae</taxon>
        <taxon>Brumicola</taxon>
    </lineage>
</organism>
<dbReference type="CDD" id="cd00082">
    <property type="entry name" value="HisKA"/>
    <property type="match status" value="1"/>
</dbReference>
<dbReference type="EC" id="2.7.13.3" evidence="2"/>
<proteinExistence type="predicted"/>
<dbReference type="GO" id="GO:0000155">
    <property type="term" value="F:phosphorelay sensor kinase activity"/>
    <property type="evidence" value="ECO:0007669"/>
    <property type="project" value="InterPro"/>
</dbReference>
<comment type="catalytic activity">
    <reaction evidence="1">
        <text>ATP + protein L-histidine = ADP + protein N-phospho-L-histidine.</text>
        <dbReference type="EC" id="2.7.13.3"/>
    </reaction>
</comment>
<dbReference type="AlphaFoldDB" id="G4QNR0"/>